<proteinExistence type="predicted"/>
<reference evidence="2 3" key="1">
    <citation type="submission" date="2021-07" db="EMBL/GenBank/DDBJ databases">
        <authorList>
            <person name="So Y."/>
        </authorList>
    </citation>
    <scope>NUCLEOTIDE SEQUENCE [LARGE SCALE GENOMIC DNA]</scope>
    <source>
        <strain evidence="2 3">HJA6</strain>
    </source>
</reference>
<evidence type="ECO:0000259" key="1">
    <source>
        <dbReference type="Pfam" id="PF10686"/>
    </source>
</evidence>
<feature type="domain" description="YspA cpYpsA-related SLOG" evidence="1">
    <location>
        <begin position="3"/>
        <end position="65"/>
    </location>
</feature>
<organism evidence="2 3">
    <name type="scientific">Roseomonas alba</name>
    <dbReference type="NCBI Taxonomy" id="2846776"/>
    <lineage>
        <taxon>Bacteria</taxon>
        <taxon>Pseudomonadati</taxon>
        <taxon>Pseudomonadota</taxon>
        <taxon>Alphaproteobacteria</taxon>
        <taxon>Acetobacterales</taxon>
        <taxon>Roseomonadaceae</taxon>
        <taxon>Roseomonas</taxon>
    </lineage>
</organism>
<gene>
    <name evidence="2" type="ORF">KPL78_04165</name>
</gene>
<dbReference type="Pfam" id="PF10686">
    <property type="entry name" value="YAcAr"/>
    <property type="match status" value="1"/>
</dbReference>
<comment type="caution">
    <text evidence="2">The sequence shown here is derived from an EMBL/GenBank/DDBJ whole genome shotgun (WGS) entry which is preliminary data.</text>
</comment>
<sequence>MLRLLVCGGRTFTDRDAAFAAIDRIHAQCGVAVLIHGAARGADTFGGEWAAAHGVPMLAFHADWESLGRKAGPIRNQRMLDEGRPDLVLALPGGRGTADMVRRATEAAVKVIRLEEVAAGATLWTGVAD</sequence>
<protein>
    <submittedName>
        <fullName evidence="2">DUF2493 domain-containing protein</fullName>
    </submittedName>
</protein>
<dbReference type="InterPro" id="IPR019627">
    <property type="entry name" value="YAcAr"/>
</dbReference>
<dbReference type="RefSeq" id="WP_219761610.1">
    <property type="nucleotide sequence ID" value="NZ_JAHYBZ010000001.1"/>
</dbReference>
<dbReference type="Proteomes" id="UP001196565">
    <property type="component" value="Unassembled WGS sequence"/>
</dbReference>
<evidence type="ECO:0000313" key="2">
    <source>
        <dbReference type="EMBL" id="MBW6397027.1"/>
    </source>
</evidence>
<accession>A0ABS7A3Z9</accession>
<name>A0ABS7A3Z9_9PROT</name>
<dbReference type="EMBL" id="JAHYBZ010000001">
    <property type="protein sequence ID" value="MBW6397027.1"/>
    <property type="molecule type" value="Genomic_DNA"/>
</dbReference>
<keyword evidence="3" id="KW-1185">Reference proteome</keyword>
<evidence type="ECO:0000313" key="3">
    <source>
        <dbReference type="Proteomes" id="UP001196565"/>
    </source>
</evidence>